<evidence type="ECO:0000313" key="1">
    <source>
        <dbReference type="EMBL" id="KAK6146664.1"/>
    </source>
</evidence>
<name>A0ABR0WHW1_REHGL</name>
<comment type="caution">
    <text evidence="1">The sequence shown here is derived from an EMBL/GenBank/DDBJ whole genome shotgun (WGS) entry which is preliminary data.</text>
</comment>
<reference evidence="1 2" key="1">
    <citation type="journal article" date="2021" name="Comput. Struct. Biotechnol. J.">
        <title>De novo genome assembly of the potent medicinal plant Rehmannia glutinosa using nanopore technology.</title>
        <authorList>
            <person name="Ma L."/>
            <person name="Dong C."/>
            <person name="Song C."/>
            <person name="Wang X."/>
            <person name="Zheng X."/>
            <person name="Niu Y."/>
            <person name="Chen S."/>
            <person name="Feng W."/>
        </authorList>
    </citation>
    <scope>NUCLEOTIDE SEQUENCE [LARGE SCALE GENOMIC DNA]</scope>
    <source>
        <strain evidence="1">DH-2019</strain>
    </source>
</reference>
<gene>
    <name evidence="1" type="ORF">DH2020_020533</name>
</gene>
<dbReference type="PANTHER" id="PTHR34676">
    <property type="entry name" value="DUF4219 DOMAIN-CONTAINING PROTEIN-RELATED"/>
    <property type="match status" value="1"/>
</dbReference>
<dbReference type="Pfam" id="PF14223">
    <property type="entry name" value="Retrotran_gag_2"/>
    <property type="match status" value="1"/>
</dbReference>
<sequence>MVEKPIAEWTNDDKKRYNLDNVAKDILYKTLDKSMFNKVKYCKTTKEIWDKLTLICEGSEQIKENKLSVVVQKFENFKMLAGETLDQLDARFTKITNELSALGKKYTQKEMCMKILRSLPAEWEMKVMAPRHSMDLSKTSNHELFSDLKAYEFE</sequence>
<protein>
    <recommendedName>
        <fullName evidence="3">UBN2 domain-containing protein</fullName>
    </recommendedName>
</protein>
<evidence type="ECO:0000313" key="2">
    <source>
        <dbReference type="Proteomes" id="UP001318860"/>
    </source>
</evidence>
<accession>A0ABR0WHW1</accession>
<organism evidence="1 2">
    <name type="scientific">Rehmannia glutinosa</name>
    <name type="common">Chinese foxglove</name>
    <dbReference type="NCBI Taxonomy" id="99300"/>
    <lineage>
        <taxon>Eukaryota</taxon>
        <taxon>Viridiplantae</taxon>
        <taxon>Streptophyta</taxon>
        <taxon>Embryophyta</taxon>
        <taxon>Tracheophyta</taxon>
        <taxon>Spermatophyta</taxon>
        <taxon>Magnoliopsida</taxon>
        <taxon>eudicotyledons</taxon>
        <taxon>Gunneridae</taxon>
        <taxon>Pentapetalae</taxon>
        <taxon>asterids</taxon>
        <taxon>lamiids</taxon>
        <taxon>Lamiales</taxon>
        <taxon>Orobanchaceae</taxon>
        <taxon>Rehmannieae</taxon>
        <taxon>Rehmannia</taxon>
    </lineage>
</organism>
<keyword evidence="2" id="KW-1185">Reference proteome</keyword>
<proteinExistence type="predicted"/>
<dbReference type="EMBL" id="JABTTQ020000011">
    <property type="protein sequence ID" value="KAK6146664.1"/>
    <property type="molecule type" value="Genomic_DNA"/>
</dbReference>
<evidence type="ECO:0008006" key="3">
    <source>
        <dbReference type="Google" id="ProtNLM"/>
    </source>
</evidence>
<dbReference type="PANTHER" id="PTHR34676:SF28">
    <property type="entry name" value="ZINC FINGER, CCHC-TYPE, RIBONUCLEASE H-LIKE DOMAIN, GAG-PRE-INTEGRASE DOMAIN PROTEIN-RELATED"/>
    <property type="match status" value="1"/>
</dbReference>
<dbReference type="Proteomes" id="UP001318860">
    <property type="component" value="Unassembled WGS sequence"/>
</dbReference>